<protein>
    <submittedName>
        <fullName evidence="1">Uncharacterized protein</fullName>
    </submittedName>
</protein>
<proteinExistence type="predicted"/>
<organism evidence="1">
    <name type="scientific">Salmonella diarizonae</name>
    <dbReference type="NCBI Taxonomy" id="59204"/>
    <lineage>
        <taxon>Bacteria</taxon>
        <taxon>Pseudomonadati</taxon>
        <taxon>Pseudomonadota</taxon>
        <taxon>Gammaproteobacteria</taxon>
        <taxon>Enterobacterales</taxon>
        <taxon>Enterobacteriaceae</taxon>
        <taxon>Salmonella</taxon>
    </lineage>
</organism>
<sequence>MSISGFLHSHWIGKPILNWSALHLAVVFIRVRRINRRGSCAALQNGSDGAAYAALLLRSDGYARE</sequence>
<evidence type="ECO:0000313" key="1">
    <source>
        <dbReference type="EMBL" id="HAB4051958.1"/>
    </source>
</evidence>
<reference evidence="1" key="2">
    <citation type="submission" date="2019-10" db="EMBL/GenBank/DDBJ databases">
        <authorList>
            <consortium name="NCBI Pathogen Detection Project"/>
        </authorList>
    </citation>
    <scope>NUCLEOTIDE SEQUENCE</scope>
    <source>
        <strain evidence="1">Salmonella enterica</strain>
    </source>
</reference>
<accession>A0A6Y1ULV3</accession>
<gene>
    <name evidence="1" type="ORF">GBY29_19620</name>
</gene>
<reference evidence="1" key="1">
    <citation type="journal article" date="2018" name="Genome Biol.">
        <title>SKESA: strategic k-mer extension for scrupulous assemblies.</title>
        <authorList>
            <person name="Souvorov A."/>
            <person name="Agarwala R."/>
            <person name="Lipman D.J."/>
        </authorList>
    </citation>
    <scope>NUCLEOTIDE SEQUENCE</scope>
    <source>
        <strain evidence="1">Salmonella enterica</strain>
    </source>
</reference>
<comment type="caution">
    <text evidence="1">The sequence shown here is derived from an EMBL/GenBank/DDBJ whole genome shotgun (WGS) entry which is preliminary data.</text>
</comment>
<dbReference type="AlphaFoldDB" id="A0A6Y1ULV3"/>
<name>A0A6Y1ULV3_SALDZ</name>
<dbReference type="EMBL" id="DAAGPR010000065">
    <property type="protein sequence ID" value="HAB4051958.1"/>
    <property type="molecule type" value="Genomic_DNA"/>
</dbReference>